<name>A0ABY3R7C3_9BRAD</name>
<evidence type="ECO:0000313" key="2">
    <source>
        <dbReference type="Proteomes" id="UP001431010"/>
    </source>
</evidence>
<sequence>MVTLTSVLEASRASRSQFNDWMGYARRPKILETKFNPTEPGTARALTIENAIEIGFVAALIRAGVAASKAVELSSAWRAELKAKKLAPFFALNPVTLEGLSFSDGTMGFSDLKTALATDIAGGFGDDDYSDDEPAIQINIIDRARIVQQMERLAKENGDA</sequence>
<dbReference type="Proteomes" id="UP001431010">
    <property type="component" value="Chromosome"/>
</dbReference>
<accession>A0ABY3R7C3</accession>
<keyword evidence="2" id="KW-1185">Reference proteome</keyword>
<dbReference type="RefSeq" id="WP_231318707.1">
    <property type="nucleotide sequence ID" value="NZ_CP088156.1"/>
</dbReference>
<dbReference type="EMBL" id="CP088156">
    <property type="protein sequence ID" value="UFZ02922.1"/>
    <property type="molecule type" value="Genomic_DNA"/>
</dbReference>
<reference evidence="1" key="1">
    <citation type="journal article" date="2024" name="Antonie Van Leeuwenhoek">
        <title>Bradyrhizobium ontarionense sp. nov., a novel bacterial symbiont isolated from Aeschynomene indica (Indian jointvetch), harbours photosynthesis, nitrogen fixation and nitrous oxide (N2O) reductase genes.</title>
        <authorList>
            <person name="Bromfield E.S.P."/>
            <person name="Cloutier S."/>
        </authorList>
    </citation>
    <scope>NUCLEOTIDE SEQUENCE</scope>
    <source>
        <strain evidence="1">A19</strain>
    </source>
</reference>
<protein>
    <submittedName>
        <fullName evidence="1">Uncharacterized protein</fullName>
    </submittedName>
</protein>
<proteinExistence type="predicted"/>
<organism evidence="1 2">
    <name type="scientific">Bradyrhizobium ontarionense</name>
    <dbReference type="NCBI Taxonomy" id="2898149"/>
    <lineage>
        <taxon>Bacteria</taxon>
        <taxon>Pseudomonadati</taxon>
        <taxon>Pseudomonadota</taxon>
        <taxon>Alphaproteobacteria</taxon>
        <taxon>Hyphomicrobiales</taxon>
        <taxon>Nitrobacteraceae</taxon>
        <taxon>Bradyrhizobium</taxon>
    </lineage>
</organism>
<evidence type="ECO:0000313" key="1">
    <source>
        <dbReference type="EMBL" id="UFZ02922.1"/>
    </source>
</evidence>
<gene>
    <name evidence="1" type="ORF">LQG66_27225</name>
</gene>